<keyword evidence="5" id="KW-0472">Membrane</keyword>
<evidence type="ECO:0000256" key="3">
    <source>
        <dbReference type="ARBA" id="ARBA00023180"/>
    </source>
</evidence>
<dbReference type="Gene3D" id="2.20.100.10">
    <property type="entry name" value="Thrombospondin type-1 (TSP1) repeat"/>
    <property type="match status" value="3"/>
</dbReference>
<evidence type="ECO:0000313" key="9">
    <source>
        <dbReference type="Proteomes" id="UP001071777"/>
    </source>
</evidence>
<dbReference type="PROSITE" id="PS50026">
    <property type="entry name" value="EGF_3"/>
    <property type="match status" value="1"/>
</dbReference>
<keyword evidence="9" id="KW-1185">Reference proteome</keyword>
<dbReference type="Pfam" id="PF19028">
    <property type="entry name" value="TSP1_spondin"/>
    <property type="match status" value="2"/>
</dbReference>
<comment type="caution">
    <text evidence="8">The sequence shown here is derived from an EMBL/GenBank/DDBJ whole genome shotgun (WGS) entry which is preliminary data.</text>
</comment>
<dbReference type="InterPro" id="IPR036383">
    <property type="entry name" value="TSP1_rpt_sf"/>
</dbReference>
<keyword evidence="1 6" id="KW-0732">Signal</keyword>
<feature type="signal peptide" evidence="6">
    <location>
        <begin position="1"/>
        <end position="26"/>
    </location>
</feature>
<dbReference type="PANTHER" id="PTHR20920:SF5">
    <property type="entry name" value="SMB DOMAIN-CONTAINING PROTEIN"/>
    <property type="match status" value="1"/>
</dbReference>
<dbReference type="SUPFAM" id="SSF57196">
    <property type="entry name" value="EGF/Laminin"/>
    <property type="match status" value="1"/>
</dbReference>
<proteinExistence type="predicted"/>
<feature type="domain" description="EGF-like" evidence="7">
    <location>
        <begin position="355"/>
        <end position="392"/>
    </location>
</feature>
<dbReference type="Gene3D" id="2.10.25.10">
    <property type="entry name" value="Laminin"/>
    <property type="match status" value="1"/>
</dbReference>
<organism evidence="8 9">
    <name type="scientific">Cryptosporidium canis</name>
    <dbReference type="NCBI Taxonomy" id="195482"/>
    <lineage>
        <taxon>Eukaryota</taxon>
        <taxon>Sar</taxon>
        <taxon>Alveolata</taxon>
        <taxon>Apicomplexa</taxon>
        <taxon>Conoidasida</taxon>
        <taxon>Coccidia</taxon>
        <taxon>Eucoccidiorida</taxon>
        <taxon>Eimeriorina</taxon>
        <taxon>Cryptosporidiidae</taxon>
        <taxon>Cryptosporidium</taxon>
    </lineage>
</organism>
<keyword evidence="4" id="KW-0245">EGF-like domain</keyword>
<dbReference type="SUPFAM" id="SSF82895">
    <property type="entry name" value="TSP-1 type 1 repeat"/>
    <property type="match status" value="3"/>
</dbReference>
<evidence type="ECO:0000256" key="6">
    <source>
        <dbReference type="SAM" id="SignalP"/>
    </source>
</evidence>
<keyword evidence="3" id="KW-0325">Glycoprotein</keyword>
<evidence type="ECO:0000256" key="5">
    <source>
        <dbReference type="SAM" id="Phobius"/>
    </source>
</evidence>
<evidence type="ECO:0000313" key="8">
    <source>
        <dbReference type="EMBL" id="KAJ1615253.1"/>
    </source>
</evidence>
<dbReference type="EMBL" id="JAPCXB010000009">
    <property type="protein sequence ID" value="KAJ1615253.1"/>
    <property type="molecule type" value="Genomic_DNA"/>
</dbReference>
<dbReference type="PROSITE" id="PS00022">
    <property type="entry name" value="EGF_1"/>
    <property type="match status" value="1"/>
</dbReference>
<keyword evidence="5" id="KW-1133">Transmembrane helix</keyword>
<protein>
    <submittedName>
        <fullName evidence="8">CpTSP9</fullName>
    </submittedName>
</protein>
<name>A0ABQ8PC86_9CRYT</name>
<evidence type="ECO:0000256" key="4">
    <source>
        <dbReference type="PROSITE-ProRule" id="PRU00076"/>
    </source>
</evidence>
<feature type="chain" id="PRO_5047088059" evidence="6">
    <location>
        <begin position="27"/>
        <end position="457"/>
    </location>
</feature>
<dbReference type="InterPro" id="IPR039942">
    <property type="entry name" value="SBSPO"/>
</dbReference>
<dbReference type="Pfam" id="PF00090">
    <property type="entry name" value="TSP_1"/>
    <property type="match status" value="1"/>
</dbReference>
<dbReference type="Pfam" id="PF00008">
    <property type="entry name" value="EGF"/>
    <property type="match status" value="1"/>
</dbReference>
<sequence length="457" mass="51464">MLPRQFIHGTLLACLHLLLIFDSIYSQIADFRLAETRICKNPYTFGYNLKEDTDIDLIDDDIWPLNQVFSAGGSISSEGFQILFATAKRNSYELIMSVLPSVTTVVRECTYEGKVVRRLKSVVEHSPRFDKWPFFDKWVVSFQRQEYGISISFNQGYTESLFWKRCLNEPIVSVKVVSKDGYLSADQVDCIVSEWSTWSQCSSSCQVGTRSRTRLILRPASFEGVTCPNLIENEGCNISIPCEDCVYSSWGVWSDCSVSCQGGMRTRTRKLIWKSDIKGNCEDRESDIESCNEQSCPVNCGLSDWTTWSTCSSTCGPGSKMRYRIILTQADLGGVQCPAEKDITERASCNLQECEKSCSLSEICRNGGSCIDIPNSGFSCECTEDYYGKFCEHKKYSWWVYFAFCIATQIVIGAIVKSTFLSRPAPITETPVTYNQEYAANDYAPAFNNNADVSGIF</sequence>
<dbReference type="InterPro" id="IPR044004">
    <property type="entry name" value="TSP1_spondin_dom"/>
</dbReference>
<dbReference type="PANTHER" id="PTHR20920">
    <property type="entry name" value="RPE-SPONDIN"/>
    <property type="match status" value="1"/>
</dbReference>
<accession>A0ABQ8PC86</accession>
<dbReference type="InterPro" id="IPR000884">
    <property type="entry name" value="TSP1_rpt"/>
</dbReference>
<feature type="transmembrane region" description="Helical" evidence="5">
    <location>
        <begin position="398"/>
        <end position="416"/>
    </location>
</feature>
<dbReference type="SMART" id="SM00179">
    <property type="entry name" value="EGF_CA"/>
    <property type="match status" value="1"/>
</dbReference>
<dbReference type="InterPro" id="IPR000742">
    <property type="entry name" value="EGF"/>
</dbReference>
<dbReference type="SMART" id="SM00209">
    <property type="entry name" value="TSP1"/>
    <property type="match status" value="3"/>
</dbReference>
<gene>
    <name evidence="8" type="ORF">OJ252_299</name>
</gene>
<feature type="disulfide bond" evidence="4">
    <location>
        <begin position="382"/>
        <end position="391"/>
    </location>
</feature>
<evidence type="ECO:0000256" key="1">
    <source>
        <dbReference type="ARBA" id="ARBA00022729"/>
    </source>
</evidence>
<dbReference type="Proteomes" id="UP001071777">
    <property type="component" value="Unassembled WGS sequence"/>
</dbReference>
<keyword evidence="2 4" id="KW-1015">Disulfide bond</keyword>
<keyword evidence="5" id="KW-0812">Transmembrane</keyword>
<dbReference type="CDD" id="cd00054">
    <property type="entry name" value="EGF_CA"/>
    <property type="match status" value="1"/>
</dbReference>
<reference evidence="8" key="1">
    <citation type="submission" date="2022-10" db="EMBL/GenBank/DDBJ databases">
        <title>Adaptive evolution leads to modifications in subtelomeric GC content in a zoonotic Cryptosporidium species.</title>
        <authorList>
            <person name="Li J."/>
            <person name="Feng Y."/>
            <person name="Xiao L."/>
        </authorList>
    </citation>
    <scope>NUCLEOTIDE SEQUENCE</scope>
    <source>
        <strain evidence="8">25894</strain>
    </source>
</reference>
<evidence type="ECO:0000259" key="7">
    <source>
        <dbReference type="PROSITE" id="PS50026"/>
    </source>
</evidence>
<comment type="caution">
    <text evidence="4">Lacks conserved residue(s) required for the propagation of feature annotation.</text>
</comment>
<evidence type="ECO:0000256" key="2">
    <source>
        <dbReference type="ARBA" id="ARBA00023157"/>
    </source>
</evidence>
<dbReference type="InterPro" id="IPR001881">
    <property type="entry name" value="EGF-like_Ca-bd_dom"/>
</dbReference>
<dbReference type="PROSITE" id="PS50092">
    <property type="entry name" value="TSP1"/>
    <property type="match status" value="3"/>
</dbReference>
<dbReference type="SMART" id="SM00181">
    <property type="entry name" value="EGF"/>
    <property type="match status" value="1"/>
</dbReference>